<sequence length="107" mass="11851">MAQYPGVGGEFSGEVNWRYLTPPHAKYANEASEQDREVGFVCQSWVGVAWKVLVKRDLSDVDRKGWVCFGGGGIRPIFETVKMCGNGGSKSAVCVIILHLRAKMLRF</sequence>
<gene>
    <name evidence="1" type="ORF">AVEN_270305_1</name>
</gene>
<accession>A0A4Y2RNV4</accession>
<protein>
    <submittedName>
        <fullName evidence="1">Uncharacterized protein</fullName>
    </submittedName>
</protein>
<organism evidence="1 2">
    <name type="scientific">Araneus ventricosus</name>
    <name type="common">Orbweaver spider</name>
    <name type="synonym">Epeira ventricosa</name>
    <dbReference type="NCBI Taxonomy" id="182803"/>
    <lineage>
        <taxon>Eukaryota</taxon>
        <taxon>Metazoa</taxon>
        <taxon>Ecdysozoa</taxon>
        <taxon>Arthropoda</taxon>
        <taxon>Chelicerata</taxon>
        <taxon>Arachnida</taxon>
        <taxon>Araneae</taxon>
        <taxon>Araneomorphae</taxon>
        <taxon>Entelegynae</taxon>
        <taxon>Araneoidea</taxon>
        <taxon>Araneidae</taxon>
        <taxon>Araneus</taxon>
    </lineage>
</organism>
<keyword evidence="2" id="KW-1185">Reference proteome</keyword>
<reference evidence="1 2" key="1">
    <citation type="journal article" date="2019" name="Sci. Rep.">
        <title>Orb-weaving spider Araneus ventricosus genome elucidates the spidroin gene catalogue.</title>
        <authorList>
            <person name="Kono N."/>
            <person name="Nakamura H."/>
            <person name="Ohtoshi R."/>
            <person name="Moran D.A.P."/>
            <person name="Shinohara A."/>
            <person name="Yoshida Y."/>
            <person name="Fujiwara M."/>
            <person name="Mori M."/>
            <person name="Tomita M."/>
            <person name="Arakawa K."/>
        </authorList>
    </citation>
    <scope>NUCLEOTIDE SEQUENCE [LARGE SCALE GENOMIC DNA]</scope>
</reference>
<evidence type="ECO:0000313" key="1">
    <source>
        <dbReference type="EMBL" id="GBN77484.1"/>
    </source>
</evidence>
<dbReference type="EMBL" id="BGPR01017864">
    <property type="protein sequence ID" value="GBN77484.1"/>
    <property type="molecule type" value="Genomic_DNA"/>
</dbReference>
<comment type="caution">
    <text evidence="1">The sequence shown here is derived from an EMBL/GenBank/DDBJ whole genome shotgun (WGS) entry which is preliminary data.</text>
</comment>
<dbReference type="AlphaFoldDB" id="A0A4Y2RNV4"/>
<proteinExistence type="predicted"/>
<dbReference type="Proteomes" id="UP000499080">
    <property type="component" value="Unassembled WGS sequence"/>
</dbReference>
<name>A0A4Y2RNV4_ARAVE</name>
<evidence type="ECO:0000313" key="2">
    <source>
        <dbReference type="Proteomes" id="UP000499080"/>
    </source>
</evidence>